<protein>
    <submittedName>
        <fullName evidence="8">Uncharacterized protein</fullName>
    </submittedName>
</protein>
<accession>A0A0E0KFR4</accession>
<reference evidence="8" key="1">
    <citation type="submission" date="2015-04" db="UniProtKB">
        <authorList>
            <consortium name="EnsemblPlants"/>
        </authorList>
    </citation>
    <scope>IDENTIFICATION</scope>
</reference>
<dbReference type="PRINTS" id="PR00364">
    <property type="entry name" value="DISEASERSIST"/>
</dbReference>
<dbReference type="PANTHER" id="PTHR36766:SF70">
    <property type="entry name" value="DISEASE RESISTANCE PROTEIN RGA4"/>
    <property type="match status" value="1"/>
</dbReference>
<feature type="domain" description="R13L1/DRL21-like LRR repeat region" evidence="7">
    <location>
        <begin position="752"/>
        <end position="879"/>
    </location>
</feature>
<dbReference type="InterPro" id="IPR027417">
    <property type="entry name" value="P-loop_NTPase"/>
</dbReference>
<sequence length="1361" mass="151737">MPPTFGWSASAFVAAVLARLIGKGLALLAELDDAAVGHLRRLEALLTPVWRVLDAADAGAIDISHRRPLQDLLDAAYSADDVLDDLALALLQSETMAREGEHGVDARGTPTAGAARKPRSPLRFLLCFSPPRNAVASSSSNGGHGKSSKGNKSNADLRGLGIAFEMMAQAAYRCTSAYEHVVPGKNYATMVSAQAEAATTVEAADCDQFQKDIFGRESEVEQILEKVRFSDDPHYRLGIGVLPVVGVEGVGKTALVQFIFHHKIVKAEFPVRMWVHVSGEVQLKDELLVQMIHGVLGDGREVEDIREILHEELTGKRFLLVLDDVSDVGDIQWKDIMRLLQPAARRSMIMVTTQSEIAADAIGTMSSLTLNPLESEDYQKMFKHFAFGSTDESEDYTPLGDEWDDVEEGNEEGKQSPMEKIALELAKKMGGLPLPATAIARALFFHQEDEEHWKDVLEDKLWEQRDVASISPALWLTYQHLDPRLKQCFAYSAVFPSSHAFKKDELVQMWVAQGLIFSEDAVVRPEDIGSKFFDNLVERSFFQPIGSSRYVVHNSLRKLAQAVSTDQFFMVTESSGDVPLEVRHLTIMTNNLSKLINDLALKISHSSGSDQHFLQRARTIIFFADFSYSDEFIEFLAEIFTVAKDVRVLGLTYANIAFLPAEIGLLRHLRYLNLLGNRIADLPESVSDLYLLQVLDVRCSSPYLRAPNGITNLIYLRHLHASEPFLSVIPKIQNLSHLQELEVYKVSSISRIDALQGMTQLLGTLCLKNLHQVGVSELRKGILKGMQHLNRLELSWSSSDSQSREASTDEDTLECLQPHENLKDLRITGYGGTKCPSWMLKTPCSLSNATSVFLTDCMNLKNLPPFHILPCLEILEMRRIHCVNKVNTVPQRSDQIMFPKLKRLVFEDVLNCTEWSTSSTKSRNTVFPCLCEIQIRNCPKLKNFPDVPLTLTTMIIENVGLETLPRIQERHSSPPSSSSDAIATSKEGRWTSRLTTLQIHQCHGLKSLRSSLLQQQHLLRSLEVVSIKNCDNVTCDLSDGFQDLTALTDLSLYDCPKLLIDKFHTSLRKLEISECFITHGAWVDDYPFLFSVWTLKVTCCPHVSTDQESRCSIEPLDWLNCLFNVCSLHLENTLLLKLSMFDRLRSLEILEIDGNRSFFNDLEEEFEWLEKLQALSIRNCKELRMLPANMCTLPVLEELCIENCPALEALPASGLPTSLKRLSISKCSPRLTQQCLGDEPGSPNNAKIAVVYIDGQYGEASCCWGGQGKREDVASRRPARHSGKPVRGRMEAILPSLRAAGVNGSVAGRGTAGEEWRLLAYRRIFRCSSVSLAMGGSGKRSRLDGQGNIRAHRGMAASEGV</sequence>
<feature type="domain" description="Disease resistance protein winged helix" evidence="6">
    <location>
        <begin position="494"/>
        <end position="560"/>
    </location>
</feature>
<evidence type="ECO:0000313" key="9">
    <source>
        <dbReference type="Proteomes" id="UP000026962"/>
    </source>
</evidence>
<evidence type="ECO:0000259" key="6">
    <source>
        <dbReference type="Pfam" id="PF23559"/>
    </source>
</evidence>
<dbReference type="Gene3D" id="3.40.50.300">
    <property type="entry name" value="P-loop containing nucleotide triphosphate hydrolases"/>
    <property type="match status" value="1"/>
</dbReference>
<evidence type="ECO:0000259" key="7">
    <source>
        <dbReference type="Pfam" id="PF25019"/>
    </source>
</evidence>
<feature type="region of interest" description="Disordered" evidence="3">
    <location>
        <begin position="393"/>
        <end position="415"/>
    </location>
</feature>
<dbReference type="Pfam" id="PF23559">
    <property type="entry name" value="WHD_DRP"/>
    <property type="match status" value="1"/>
</dbReference>
<dbReference type="EnsemblPlants" id="OPUNC03G22110.1">
    <property type="protein sequence ID" value="OPUNC03G22110.1"/>
    <property type="gene ID" value="OPUNC03G22110"/>
</dbReference>
<dbReference type="PANTHER" id="PTHR36766">
    <property type="entry name" value="PLANT BROAD-SPECTRUM MILDEW RESISTANCE PROTEIN RPW8"/>
    <property type="match status" value="1"/>
</dbReference>
<dbReference type="Gramene" id="OPUNC03G22110.1">
    <property type="protein sequence ID" value="OPUNC03G22110.1"/>
    <property type="gene ID" value="OPUNC03G22110"/>
</dbReference>
<dbReference type="OMA" id="PLGDEWD"/>
<organism evidence="8">
    <name type="scientific">Oryza punctata</name>
    <name type="common">Red rice</name>
    <dbReference type="NCBI Taxonomy" id="4537"/>
    <lineage>
        <taxon>Eukaryota</taxon>
        <taxon>Viridiplantae</taxon>
        <taxon>Streptophyta</taxon>
        <taxon>Embryophyta</taxon>
        <taxon>Tracheophyta</taxon>
        <taxon>Spermatophyta</taxon>
        <taxon>Magnoliopsida</taxon>
        <taxon>Liliopsida</taxon>
        <taxon>Poales</taxon>
        <taxon>Poaceae</taxon>
        <taxon>BOP clade</taxon>
        <taxon>Oryzoideae</taxon>
        <taxon>Oryzeae</taxon>
        <taxon>Oryzinae</taxon>
        <taxon>Oryza</taxon>
    </lineage>
</organism>
<dbReference type="Gene3D" id="3.80.10.10">
    <property type="entry name" value="Ribonuclease Inhibitor"/>
    <property type="match status" value="3"/>
</dbReference>
<dbReference type="InterPro" id="IPR001611">
    <property type="entry name" value="Leu-rich_rpt"/>
</dbReference>
<dbReference type="GO" id="GO:0043531">
    <property type="term" value="F:ADP binding"/>
    <property type="evidence" value="ECO:0007669"/>
    <property type="project" value="InterPro"/>
</dbReference>
<dbReference type="eggNOG" id="KOG4658">
    <property type="taxonomic scope" value="Eukaryota"/>
</dbReference>
<reference evidence="8" key="2">
    <citation type="submission" date="2018-05" db="EMBL/GenBank/DDBJ databases">
        <title>OpunRS2 (Oryza punctata Reference Sequence Version 2).</title>
        <authorList>
            <person name="Zhang J."/>
            <person name="Kudrna D."/>
            <person name="Lee S."/>
            <person name="Talag J."/>
            <person name="Welchert J."/>
            <person name="Wing R.A."/>
        </authorList>
    </citation>
    <scope>NUCLEOTIDE SEQUENCE [LARGE SCALE GENOMIC DNA]</scope>
</reference>
<dbReference type="Pfam" id="PF00931">
    <property type="entry name" value="NB-ARC"/>
    <property type="match status" value="1"/>
</dbReference>
<keyword evidence="9" id="KW-1185">Reference proteome</keyword>
<feature type="domain" description="NB-ARC" evidence="5">
    <location>
        <begin position="217"/>
        <end position="390"/>
    </location>
</feature>
<dbReference type="SUPFAM" id="SSF52058">
    <property type="entry name" value="L domain-like"/>
    <property type="match status" value="2"/>
</dbReference>
<evidence type="ECO:0000259" key="5">
    <source>
        <dbReference type="Pfam" id="PF00931"/>
    </source>
</evidence>
<proteinExistence type="predicted"/>
<dbReference type="SUPFAM" id="SSF52540">
    <property type="entry name" value="P-loop containing nucleoside triphosphate hydrolases"/>
    <property type="match status" value="1"/>
</dbReference>
<dbReference type="GO" id="GO:0006952">
    <property type="term" value="P:defense response"/>
    <property type="evidence" value="ECO:0007669"/>
    <property type="project" value="UniProtKB-KW"/>
</dbReference>
<evidence type="ECO:0000256" key="3">
    <source>
        <dbReference type="SAM" id="MobiDB-lite"/>
    </source>
</evidence>
<keyword evidence="1" id="KW-0433">Leucine-rich repeat</keyword>
<dbReference type="InterPro" id="IPR056789">
    <property type="entry name" value="LRR_R13L1-DRL21"/>
</dbReference>
<evidence type="ECO:0000256" key="1">
    <source>
        <dbReference type="ARBA" id="ARBA00022614"/>
    </source>
</evidence>
<keyword evidence="4" id="KW-0732">Signal</keyword>
<name>A0A0E0KFR4_ORYPU</name>
<dbReference type="STRING" id="4537.A0A0E0KFR4"/>
<feature type="chain" id="PRO_5002365397" evidence="4">
    <location>
        <begin position="27"/>
        <end position="1361"/>
    </location>
</feature>
<feature type="compositionally biased region" description="Acidic residues" evidence="3">
    <location>
        <begin position="393"/>
        <end position="410"/>
    </location>
</feature>
<dbReference type="HOGENOM" id="CLU_000837_8_8_1"/>
<evidence type="ECO:0000256" key="4">
    <source>
        <dbReference type="SAM" id="SignalP"/>
    </source>
</evidence>
<dbReference type="Gene3D" id="1.10.10.10">
    <property type="entry name" value="Winged helix-like DNA-binding domain superfamily/Winged helix DNA-binding domain"/>
    <property type="match status" value="1"/>
</dbReference>
<feature type="signal peptide" evidence="4">
    <location>
        <begin position="1"/>
        <end position="26"/>
    </location>
</feature>
<dbReference type="PROSITE" id="PS51450">
    <property type="entry name" value="LRR"/>
    <property type="match status" value="1"/>
</dbReference>
<dbReference type="InterPro" id="IPR032675">
    <property type="entry name" value="LRR_dom_sf"/>
</dbReference>
<evidence type="ECO:0000256" key="2">
    <source>
        <dbReference type="ARBA" id="ARBA00022821"/>
    </source>
</evidence>
<dbReference type="InterPro" id="IPR058922">
    <property type="entry name" value="WHD_DRP"/>
</dbReference>
<dbReference type="InterPro" id="IPR002182">
    <property type="entry name" value="NB-ARC"/>
</dbReference>
<evidence type="ECO:0000313" key="8">
    <source>
        <dbReference type="EnsemblPlants" id="OPUNC03G22110.1"/>
    </source>
</evidence>
<dbReference type="InterPro" id="IPR036388">
    <property type="entry name" value="WH-like_DNA-bd_sf"/>
</dbReference>
<keyword evidence="2" id="KW-0611">Plant defense</keyword>
<dbReference type="Pfam" id="PF25019">
    <property type="entry name" value="LRR_R13L1-DRL21"/>
    <property type="match status" value="1"/>
</dbReference>
<dbReference type="Proteomes" id="UP000026962">
    <property type="component" value="Chromosome 3"/>
</dbReference>